<dbReference type="InterPro" id="IPR021827">
    <property type="entry name" value="Nup186/Nup192/Nup205"/>
</dbReference>
<evidence type="ECO:0008006" key="3">
    <source>
        <dbReference type="Google" id="ProtNLM"/>
    </source>
</evidence>
<dbReference type="PANTHER" id="PTHR31344:SF15">
    <property type="entry name" value="EEIG1_EHBP1 PROTEIN AMINO-TERMINAL DOMAIN PROTEIN"/>
    <property type="match status" value="1"/>
</dbReference>
<name>A0AAW2P4W1_SESRA</name>
<feature type="compositionally biased region" description="Polar residues" evidence="1">
    <location>
        <begin position="231"/>
        <end position="246"/>
    </location>
</feature>
<reference evidence="2" key="2">
    <citation type="journal article" date="2024" name="Plant">
        <title>Genomic evolution and insights into agronomic trait innovations of Sesamum species.</title>
        <authorList>
            <person name="Miao H."/>
            <person name="Wang L."/>
            <person name="Qu L."/>
            <person name="Liu H."/>
            <person name="Sun Y."/>
            <person name="Le M."/>
            <person name="Wang Q."/>
            <person name="Wei S."/>
            <person name="Zheng Y."/>
            <person name="Lin W."/>
            <person name="Duan Y."/>
            <person name="Cao H."/>
            <person name="Xiong S."/>
            <person name="Wang X."/>
            <person name="Wei L."/>
            <person name="Li C."/>
            <person name="Ma Q."/>
            <person name="Ju M."/>
            <person name="Zhao R."/>
            <person name="Li G."/>
            <person name="Mu C."/>
            <person name="Tian Q."/>
            <person name="Mei H."/>
            <person name="Zhang T."/>
            <person name="Gao T."/>
            <person name="Zhang H."/>
        </authorList>
    </citation>
    <scope>NUCLEOTIDE SEQUENCE</scope>
    <source>
        <strain evidence="2">G02</strain>
    </source>
</reference>
<evidence type="ECO:0000256" key="1">
    <source>
        <dbReference type="SAM" id="MobiDB-lite"/>
    </source>
</evidence>
<accession>A0AAW2P4W1</accession>
<gene>
    <name evidence="2" type="ORF">Sradi_4261200</name>
</gene>
<feature type="region of interest" description="Disordered" evidence="1">
    <location>
        <begin position="231"/>
        <end position="264"/>
    </location>
</feature>
<dbReference type="EMBL" id="JACGWJ010000018">
    <property type="protein sequence ID" value="KAL0351120.1"/>
    <property type="molecule type" value="Genomic_DNA"/>
</dbReference>
<organism evidence="2">
    <name type="scientific">Sesamum radiatum</name>
    <name type="common">Black benniseed</name>
    <dbReference type="NCBI Taxonomy" id="300843"/>
    <lineage>
        <taxon>Eukaryota</taxon>
        <taxon>Viridiplantae</taxon>
        <taxon>Streptophyta</taxon>
        <taxon>Embryophyta</taxon>
        <taxon>Tracheophyta</taxon>
        <taxon>Spermatophyta</taxon>
        <taxon>Magnoliopsida</taxon>
        <taxon>eudicotyledons</taxon>
        <taxon>Gunneridae</taxon>
        <taxon>Pentapetalae</taxon>
        <taxon>asterids</taxon>
        <taxon>lamiids</taxon>
        <taxon>Lamiales</taxon>
        <taxon>Pedaliaceae</taxon>
        <taxon>Sesamum</taxon>
    </lineage>
</organism>
<sequence>MSIRGGDGDTFQKNCIEFNLYEPRRDKTVKGQLLGTAVLDFADYGIVKESLSLSAPISCKRTYRNTAQPLLFLKIQSVERIRTSSSSKDSLIREVSMDSNHGESVSALMSEEYAEEAEFTTDDDGSSQSSLAVASLTADSNGSSSPHKEKQINTAEIQQKSNEFGKQAEGTQQNVVNGGRELKVQLSSEEGKLSPPISEKTMAELHHQTERHIDSGFSYLVDDKNASSIGAENLLGWTNNAPPNSSTDEETTENMKSLQKKEES</sequence>
<dbReference type="GO" id="GO:0005643">
    <property type="term" value="C:nuclear pore"/>
    <property type="evidence" value="ECO:0007669"/>
    <property type="project" value="InterPro"/>
</dbReference>
<feature type="region of interest" description="Disordered" evidence="1">
    <location>
        <begin position="86"/>
        <end position="152"/>
    </location>
</feature>
<dbReference type="PANTHER" id="PTHR31344">
    <property type="entry name" value="NUCLEAR PORE COMPLEX PROTEIN NUP205"/>
    <property type="match status" value="1"/>
</dbReference>
<reference evidence="2" key="1">
    <citation type="submission" date="2020-06" db="EMBL/GenBank/DDBJ databases">
        <authorList>
            <person name="Li T."/>
            <person name="Hu X."/>
            <person name="Zhang T."/>
            <person name="Song X."/>
            <person name="Zhang H."/>
            <person name="Dai N."/>
            <person name="Sheng W."/>
            <person name="Hou X."/>
            <person name="Wei L."/>
        </authorList>
    </citation>
    <scope>NUCLEOTIDE SEQUENCE</scope>
    <source>
        <strain evidence="2">G02</strain>
        <tissue evidence="2">Leaf</tissue>
    </source>
</reference>
<protein>
    <recommendedName>
        <fullName evidence="3">C2 NT-type domain-containing protein</fullName>
    </recommendedName>
</protein>
<comment type="caution">
    <text evidence="2">The sequence shown here is derived from an EMBL/GenBank/DDBJ whole genome shotgun (WGS) entry which is preliminary data.</text>
</comment>
<dbReference type="AlphaFoldDB" id="A0AAW2P4W1"/>
<feature type="compositionally biased region" description="Polar residues" evidence="1">
    <location>
        <begin position="126"/>
        <end position="145"/>
    </location>
</feature>
<feature type="compositionally biased region" description="Acidic residues" evidence="1">
    <location>
        <begin position="112"/>
        <end position="125"/>
    </location>
</feature>
<evidence type="ECO:0000313" key="2">
    <source>
        <dbReference type="EMBL" id="KAL0351120.1"/>
    </source>
</evidence>
<proteinExistence type="predicted"/>